<dbReference type="InterPro" id="IPR017871">
    <property type="entry name" value="ABC_transporter-like_CS"/>
</dbReference>
<dbReference type="PANTHER" id="PTHR45772">
    <property type="entry name" value="CONSERVED COMPONENT OF ABC TRANSPORTER FOR NATURAL AMINO ACIDS-RELATED"/>
    <property type="match status" value="1"/>
</dbReference>
<dbReference type="Pfam" id="PF12399">
    <property type="entry name" value="BCA_ABC_TP_C"/>
    <property type="match status" value="1"/>
</dbReference>
<dbReference type="SUPFAM" id="SSF52540">
    <property type="entry name" value="P-loop containing nucleoside triphosphate hydrolases"/>
    <property type="match status" value="1"/>
</dbReference>
<keyword evidence="2" id="KW-0472">Membrane</keyword>
<accession>A0A0K8P5A4</accession>
<evidence type="ECO:0000256" key="2">
    <source>
        <dbReference type="ARBA" id="ARBA00022475"/>
    </source>
</evidence>
<dbReference type="GO" id="GO:0005886">
    <property type="term" value="C:plasma membrane"/>
    <property type="evidence" value="ECO:0007669"/>
    <property type="project" value="TreeGrafter"/>
</dbReference>
<dbReference type="Proteomes" id="UP000037660">
    <property type="component" value="Unassembled WGS sequence"/>
</dbReference>
<dbReference type="AlphaFoldDB" id="A0A0K8P5A4"/>
<dbReference type="GO" id="GO:0005524">
    <property type="term" value="F:ATP binding"/>
    <property type="evidence" value="ECO:0007669"/>
    <property type="project" value="UniProtKB-KW"/>
</dbReference>
<dbReference type="OrthoDB" id="9776369at2"/>
<evidence type="ECO:0000313" key="7">
    <source>
        <dbReference type="Proteomes" id="UP000037660"/>
    </source>
</evidence>
<protein>
    <submittedName>
        <fullName evidence="6">Branched-chain amino acid transport ATP-binding protein LivG</fullName>
    </submittedName>
</protein>
<dbReference type="FunFam" id="3.40.50.300:FF:000421">
    <property type="entry name" value="Branched-chain amino acid ABC transporter ATP-binding protein"/>
    <property type="match status" value="1"/>
</dbReference>
<comment type="caution">
    <text evidence="6">The sequence shown here is derived from an EMBL/GenBank/DDBJ whole genome shotgun (WGS) entry which is preliminary data.</text>
</comment>
<dbReference type="InterPro" id="IPR003593">
    <property type="entry name" value="AAA+_ATPase"/>
</dbReference>
<proteinExistence type="predicted"/>
<feature type="domain" description="ABC transporter" evidence="5">
    <location>
        <begin position="15"/>
        <end position="255"/>
    </location>
</feature>
<keyword evidence="2" id="KW-1003">Cell membrane</keyword>
<dbReference type="InterPro" id="IPR051120">
    <property type="entry name" value="ABC_AA/LPS_Transport"/>
</dbReference>
<keyword evidence="3" id="KW-0547">Nucleotide-binding</keyword>
<name>A0A0K8P5A4_PISS1</name>
<evidence type="ECO:0000259" key="5">
    <source>
        <dbReference type="PROSITE" id="PS50893"/>
    </source>
</evidence>
<evidence type="ECO:0000256" key="1">
    <source>
        <dbReference type="ARBA" id="ARBA00022448"/>
    </source>
</evidence>
<keyword evidence="7" id="KW-1185">Reference proteome</keyword>
<dbReference type="STRING" id="1547922.ISF6_3624"/>
<reference evidence="7" key="1">
    <citation type="submission" date="2015-07" db="EMBL/GenBank/DDBJ databases">
        <title>Discovery of a poly(ethylene terephthalate assimilation.</title>
        <authorList>
            <person name="Yoshida S."/>
            <person name="Hiraga K."/>
            <person name="Takehana T."/>
            <person name="Taniguchi I."/>
            <person name="Yamaji H."/>
            <person name="Maeda Y."/>
            <person name="Toyohara K."/>
            <person name="Miyamoto K."/>
            <person name="Kimura Y."/>
            <person name="Oda K."/>
        </authorList>
    </citation>
    <scope>NUCLEOTIDE SEQUENCE [LARGE SCALE GENOMIC DNA]</scope>
    <source>
        <strain evidence="7">NBRC 110686 / TISTR 2288 / 201-F6</strain>
    </source>
</reference>
<reference evidence="6 7" key="2">
    <citation type="journal article" date="2016" name="Science">
        <title>A bacterium that degrades and assimilates poly(ethylene terephthalate).</title>
        <authorList>
            <person name="Yoshida S."/>
            <person name="Hiraga K."/>
            <person name="Takehana T."/>
            <person name="Taniguchi I."/>
            <person name="Yamaji H."/>
            <person name="Maeda Y."/>
            <person name="Toyohara K."/>
            <person name="Miyamoto K."/>
            <person name="Kimura Y."/>
            <person name="Oda K."/>
        </authorList>
    </citation>
    <scope>NUCLEOTIDE SEQUENCE [LARGE SCALE GENOMIC DNA]</scope>
    <source>
        <strain evidence="7">NBRC 110686 / TISTR 2288 / 201-F6</strain>
    </source>
</reference>
<evidence type="ECO:0000256" key="4">
    <source>
        <dbReference type="ARBA" id="ARBA00022840"/>
    </source>
</evidence>
<organism evidence="6 7">
    <name type="scientific">Piscinibacter sakaiensis</name>
    <name type="common">Ideonella sakaiensis</name>
    <dbReference type="NCBI Taxonomy" id="1547922"/>
    <lineage>
        <taxon>Bacteria</taxon>
        <taxon>Pseudomonadati</taxon>
        <taxon>Pseudomonadota</taxon>
        <taxon>Betaproteobacteria</taxon>
        <taxon>Burkholderiales</taxon>
        <taxon>Sphaerotilaceae</taxon>
        <taxon>Piscinibacter</taxon>
    </lineage>
</organism>
<dbReference type="PROSITE" id="PS00211">
    <property type="entry name" value="ABC_TRANSPORTER_1"/>
    <property type="match status" value="1"/>
</dbReference>
<dbReference type="Gene3D" id="3.40.50.300">
    <property type="entry name" value="P-loop containing nucleotide triphosphate hydrolases"/>
    <property type="match status" value="1"/>
</dbReference>
<dbReference type="PROSITE" id="PS50893">
    <property type="entry name" value="ABC_TRANSPORTER_2"/>
    <property type="match status" value="1"/>
</dbReference>
<dbReference type="CDD" id="cd03219">
    <property type="entry name" value="ABC_Mj1267_LivG_branched"/>
    <property type="match status" value="1"/>
</dbReference>
<dbReference type="InterPro" id="IPR003439">
    <property type="entry name" value="ABC_transporter-like_ATP-bd"/>
</dbReference>
<dbReference type="EMBL" id="BBYR01000054">
    <property type="protein sequence ID" value="GAP37679.1"/>
    <property type="molecule type" value="Genomic_DNA"/>
</dbReference>
<dbReference type="RefSeq" id="WP_054021601.1">
    <property type="nucleotide sequence ID" value="NZ_BBYR01000054.1"/>
</dbReference>
<sequence>MNTPPARPDGDAPILEVRHVTRRFGRFVALNDVSVAFRRRRLTAIIGPNGAGKSTFFNVVSGAFPPSEGAILFEGRDITGLAPHGFARLGIAKSFQITNVFKQLSARENVRVAAQMRRTRFQLWRPRAAYPELLEQADALLERVGLADVRDKPASDLAHGQQRALEIAMALAPDPTLLLMDEPTAGMSPQETGVMMGLIERLAEERTVILVEHKMKLVMGLCERLIVLHHGEFLAEGTPDEIRAHDEVRRVYLGTA</sequence>
<dbReference type="GO" id="GO:0016887">
    <property type="term" value="F:ATP hydrolysis activity"/>
    <property type="evidence" value="ECO:0007669"/>
    <property type="project" value="InterPro"/>
</dbReference>
<dbReference type="Pfam" id="PF00005">
    <property type="entry name" value="ABC_tran"/>
    <property type="match status" value="1"/>
</dbReference>
<evidence type="ECO:0000256" key="3">
    <source>
        <dbReference type="ARBA" id="ARBA00022741"/>
    </source>
</evidence>
<gene>
    <name evidence="6" type="ORF">ISF6_3624</name>
</gene>
<keyword evidence="4 6" id="KW-0067">ATP-binding</keyword>
<keyword evidence="1" id="KW-0813">Transport</keyword>
<dbReference type="InterPro" id="IPR032823">
    <property type="entry name" value="BCA_ABC_TP_C"/>
</dbReference>
<evidence type="ECO:0000313" key="6">
    <source>
        <dbReference type="EMBL" id="GAP37679.1"/>
    </source>
</evidence>
<dbReference type="SMART" id="SM00382">
    <property type="entry name" value="AAA"/>
    <property type="match status" value="1"/>
</dbReference>
<dbReference type="InterPro" id="IPR027417">
    <property type="entry name" value="P-loop_NTPase"/>
</dbReference>
<dbReference type="PANTHER" id="PTHR45772:SF2">
    <property type="entry name" value="ABC TRANSPORTER ATP-BINDING PROTEIN"/>
    <property type="match status" value="1"/>
</dbReference>